<dbReference type="EMBL" id="VLTM01000149">
    <property type="protein sequence ID" value="KAA0148399.1"/>
    <property type="molecule type" value="Genomic_DNA"/>
</dbReference>
<name>A0A5A8C7B3_CAFRO</name>
<evidence type="ECO:0000313" key="3">
    <source>
        <dbReference type="Proteomes" id="UP000325113"/>
    </source>
</evidence>
<gene>
    <name evidence="2" type="ORF">FNF31_07423</name>
</gene>
<accession>A0A5A8C7B3</accession>
<dbReference type="InterPro" id="IPR011009">
    <property type="entry name" value="Kinase-like_dom_sf"/>
</dbReference>
<evidence type="ECO:0000259" key="1">
    <source>
        <dbReference type="PROSITE" id="PS50011"/>
    </source>
</evidence>
<sequence length="665" mass="68637">MAHEGMEAFARPVPRLLSSSVDARDWHALQTSPLEARNDLIVASEFSAGGDLFDAVNDLAAVGPNGLLRTMSPFALRDLTADLLAAVATLHRWGIAHRDISPENVLLSVPLPEVAGSSVVWSLADTFGARAQAADIEALSLQLSHGHHGGDALEDPLAPFGAVTAAVEAVFSVASCRSTGAPAGGAGGFAQVWAQERLAADRAAAAAAANADSTIREVWGSLRKAVAGSLAAGRAAAMAAAVCAARAAVARRSTWMSWSLPDDDAAAEGLPASKPVGRRCPEMERVLGERAARAAAAAVASSIPDVESEGWATEAAVVRVASLLFDAADRAAVSMCDGQAVPGVGDELPRAQLARVLTQAVQGVIDASRSSPDAAPPRELLMLMAGLAASGACAGRIQFRLCDFGMAGDMWAVDTEAALPAEKMVIGKEWFAPRELRDKSTHTALVDEYGVGTTVVWAAAGGAKAPPAECIRSDEVSPRAYGAAHLAHRARHVPWEATAWTTKGGIWDVLCGLVEVRESHRLHACLALGHPALLTADVFGGGACSHEDLSGSFFSAGCPASASERALLAAEHIRHIGRGLQRAAAKPSPGKSAMDAIHAAAAAQPGGAELLQPSTGAFRCGHDCPASAASTLVQLQGAIESNHRRAFYLRELPSTAPGAWWGAKA</sequence>
<dbReference type="GO" id="GO:0005524">
    <property type="term" value="F:ATP binding"/>
    <property type="evidence" value="ECO:0007669"/>
    <property type="project" value="InterPro"/>
</dbReference>
<feature type="domain" description="Protein kinase" evidence="1">
    <location>
        <begin position="1"/>
        <end position="533"/>
    </location>
</feature>
<reference evidence="2 3" key="1">
    <citation type="submission" date="2019-07" db="EMBL/GenBank/DDBJ databases">
        <title>Genomes of Cafeteria roenbergensis.</title>
        <authorList>
            <person name="Fischer M.G."/>
            <person name="Hackl T."/>
            <person name="Roman M."/>
        </authorList>
    </citation>
    <scope>NUCLEOTIDE SEQUENCE [LARGE SCALE GENOMIC DNA]</scope>
    <source>
        <strain evidence="2 3">Cflag</strain>
    </source>
</reference>
<dbReference type="Proteomes" id="UP000325113">
    <property type="component" value="Unassembled WGS sequence"/>
</dbReference>
<proteinExistence type="predicted"/>
<dbReference type="GO" id="GO:0004672">
    <property type="term" value="F:protein kinase activity"/>
    <property type="evidence" value="ECO:0007669"/>
    <property type="project" value="InterPro"/>
</dbReference>
<dbReference type="PROSITE" id="PS50011">
    <property type="entry name" value="PROTEIN_KINASE_DOM"/>
    <property type="match status" value="1"/>
</dbReference>
<comment type="caution">
    <text evidence="2">The sequence shown here is derived from an EMBL/GenBank/DDBJ whole genome shotgun (WGS) entry which is preliminary data.</text>
</comment>
<dbReference type="InterPro" id="IPR000719">
    <property type="entry name" value="Prot_kinase_dom"/>
</dbReference>
<dbReference type="SUPFAM" id="SSF56112">
    <property type="entry name" value="Protein kinase-like (PK-like)"/>
    <property type="match status" value="1"/>
</dbReference>
<organism evidence="2 3">
    <name type="scientific">Cafeteria roenbergensis</name>
    <name type="common">Marine flagellate</name>
    <dbReference type="NCBI Taxonomy" id="33653"/>
    <lineage>
        <taxon>Eukaryota</taxon>
        <taxon>Sar</taxon>
        <taxon>Stramenopiles</taxon>
        <taxon>Bigyra</taxon>
        <taxon>Opalozoa</taxon>
        <taxon>Bicosoecida</taxon>
        <taxon>Cafeteriaceae</taxon>
        <taxon>Cafeteria</taxon>
    </lineage>
</organism>
<evidence type="ECO:0000313" key="2">
    <source>
        <dbReference type="EMBL" id="KAA0148399.1"/>
    </source>
</evidence>
<dbReference type="Gene3D" id="1.10.510.10">
    <property type="entry name" value="Transferase(Phosphotransferase) domain 1"/>
    <property type="match status" value="1"/>
</dbReference>
<protein>
    <recommendedName>
        <fullName evidence="1">Protein kinase domain-containing protein</fullName>
    </recommendedName>
</protein>
<dbReference type="AlphaFoldDB" id="A0A5A8C7B3"/>